<keyword evidence="3" id="KW-1133">Transmembrane helix</keyword>
<dbReference type="RefSeq" id="WP_005071992.1">
    <property type="nucleotide sequence ID" value="NZ_CP014959.1"/>
</dbReference>
<accession>A0A0U0ZMF7</accession>
<gene>
    <name evidence="5" type="ORF">ERS075579_01709</name>
</gene>
<keyword evidence="2" id="KW-0812">Transmembrane</keyword>
<proteinExistence type="predicted"/>
<name>A0A0U0ZMF7_9MYCO</name>
<organism evidence="5 6">
    <name type="scientific">Mycobacteroides abscessus</name>
    <dbReference type="NCBI Taxonomy" id="36809"/>
    <lineage>
        <taxon>Bacteria</taxon>
        <taxon>Bacillati</taxon>
        <taxon>Actinomycetota</taxon>
        <taxon>Actinomycetes</taxon>
        <taxon>Mycobacteriales</taxon>
        <taxon>Mycobacteriaceae</taxon>
        <taxon>Mycobacteroides</taxon>
    </lineage>
</organism>
<dbReference type="AlphaFoldDB" id="A0A0U0ZMF7"/>
<comment type="subcellular location">
    <subcellularLocation>
        <location evidence="1">Membrane</location>
        <topology evidence="1">Multi-pass membrane protein</topology>
    </subcellularLocation>
</comment>
<evidence type="ECO:0000313" key="6">
    <source>
        <dbReference type="Proteomes" id="UP000045782"/>
    </source>
</evidence>
<dbReference type="GO" id="GO:0016020">
    <property type="term" value="C:membrane"/>
    <property type="evidence" value="ECO:0007669"/>
    <property type="project" value="UniProtKB-SubCell"/>
</dbReference>
<reference evidence="5 6" key="1">
    <citation type="submission" date="2015-03" db="EMBL/GenBank/DDBJ databases">
        <authorList>
            <person name="Murphy D."/>
        </authorList>
    </citation>
    <scope>NUCLEOTIDE SEQUENCE [LARGE SCALE GENOMIC DNA]</scope>
    <source>
        <strain evidence="5 6">PAP088</strain>
    </source>
</reference>
<sequence>MLVRHIARPMLGSIFIVAGADGLARPSASVAATEPLVSSLLEHTPESARRYLPSDPQTYVRIHGATQLAAGLALASGKLPRISAWVLAGTLVPATLTDQAYWRQTDPALKLQQKTHFWKNISILGGLIIAGIDTEGRPGLSWRARRAARDAVAAVTSALPGVEQTPQSFGAKTLELGEAARERIPALVEHARERGAEIAETAQRRGSQYAEIASRRGSELAERLSERGSELARAAEKSRHQVEALAADPPPRVRKFVHAFIRR</sequence>
<dbReference type="Proteomes" id="UP000045782">
    <property type="component" value="Unassembled WGS sequence"/>
</dbReference>
<keyword evidence="4" id="KW-0472">Membrane</keyword>
<evidence type="ECO:0000256" key="3">
    <source>
        <dbReference type="ARBA" id="ARBA00022989"/>
    </source>
</evidence>
<evidence type="ECO:0000256" key="1">
    <source>
        <dbReference type="ARBA" id="ARBA00004141"/>
    </source>
</evidence>
<evidence type="ECO:0000256" key="4">
    <source>
        <dbReference type="ARBA" id="ARBA00023136"/>
    </source>
</evidence>
<protein>
    <submittedName>
        <fullName evidence="5">DoxX family protein</fullName>
    </submittedName>
</protein>
<dbReference type="EMBL" id="CSWP01000003">
    <property type="protein sequence ID" value="CPV45991.1"/>
    <property type="molecule type" value="Genomic_DNA"/>
</dbReference>
<evidence type="ECO:0000313" key="5">
    <source>
        <dbReference type="EMBL" id="CPV45991.1"/>
    </source>
</evidence>
<evidence type="ECO:0000256" key="2">
    <source>
        <dbReference type="ARBA" id="ARBA00022692"/>
    </source>
</evidence>
<dbReference type="InterPro" id="IPR032808">
    <property type="entry name" value="DoxX"/>
</dbReference>
<dbReference type="Pfam" id="PF07681">
    <property type="entry name" value="DoxX"/>
    <property type="match status" value="1"/>
</dbReference>